<protein>
    <recommendedName>
        <fullName evidence="4">YcxB-like protein domain-containing protein</fullName>
    </recommendedName>
</protein>
<sequence length="175" mass="18979">METDAPFVFTAQLTQDQIRAAVRRAARKFIRFSWCAGVLFVLYGVTLWAIDPGSPWAALLFAAAGAVIGFGGPMLQLKVAVGRATRTLDQPTEYRFDTEGVRSANQLADSLVRWPLIGRAEQLDDLLLLWLGKGQVIPVPVGRLPAGTRAALIAFVEERRAARPADAAAVRPPTP</sequence>
<comment type="caution">
    <text evidence="2">The sequence shown here is derived from an EMBL/GenBank/DDBJ whole genome shotgun (WGS) entry which is preliminary data.</text>
</comment>
<evidence type="ECO:0000256" key="1">
    <source>
        <dbReference type="SAM" id="Phobius"/>
    </source>
</evidence>
<dbReference type="AlphaFoldDB" id="A0A919K357"/>
<keyword evidence="1" id="KW-1133">Transmembrane helix</keyword>
<dbReference type="EMBL" id="BOMV01000071">
    <property type="protein sequence ID" value="GIE99358.1"/>
    <property type="molecule type" value="Genomic_DNA"/>
</dbReference>
<evidence type="ECO:0000313" key="2">
    <source>
        <dbReference type="EMBL" id="GIE99358.1"/>
    </source>
</evidence>
<organism evidence="2 3">
    <name type="scientific">Paractinoplanes rishiriensis</name>
    <dbReference type="NCBI Taxonomy" id="1050105"/>
    <lineage>
        <taxon>Bacteria</taxon>
        <taxon>Bacillati</taxon>
        <taxon>Actinomycetota</taxon>
        <taxon>Actinomycetes</taxon>
        <taxon>Micromonosporales</taxon>
        <taxon>Micromonosporaceae</taxon>
        <taxon>Paractinoplanes</taxon>
    </lineage>
</organism>
<name>A0A919K357_9ACTN</name>
<keyword evidence="1" id="KW-0812">Transmembrane</keyword>
<keyword evidence="1" id="KW-0472">Membrane</keyword>
<dbReference type="RefSeq" id="WP_203786341.1">
    <property type="nucleotide sequence ID" value="NZ_BOMV01000071.1"/>
</dbReference>
<proteinExistence type="predicted"/>
<feature type="transmembrane region" description="Helical" evidence="1">
    <location>
        <begin position="29"/>
        <end position="50"/>
    </location>
</feature>
<dbReference type="Proteomes" id="UP000636960">
    <property type="component" value="Unassembled WGS sequence"/>
</dbReference>
<accession>A0A919K357</accession>
<keyword evidence="3" id="KW-1185">Reference proteome</keyword>
<reference evidence="2" key="1">
    <citation type="submission" date="2021-01" db="EMBL/GenBank/DDBJ databases">
        <title>Whole genome shotgun sequence of Actinoplanes rishiriensis NBRC 108556.</title>
        <authorList>
            <person name="Komaki H."/>
            <person name="Tamura T."/>
        </authorList>
    </citation>
    <scope>NUCLEOTIDE SEQUENCE</scope>
    <source>
        <strain evidence="2">NBRC 108556</strain>
    </source>
</reference>
<feature type="transmembrane region" description="Helical" evidence="1">
    <location>
        <begin position="56"/>
        <end position="77"/>
    </location>
</feature>
<gene>
    <name evidence="2" type="ORF">Ari01nite_68230</name>
</gene>
<evidence type="ECO:0000313" key="3">
    <source>
        <dbReference type="Proteomes" id="UP000636960"/>
    </source>
</evidence>
<evidence type="ECO:0008006" key="4">
    <source>
        <dbReference type="Google" id="ProtNLM"/>
    </source>
</evidence>